<dbReference type="Gene3D" id="3.30.160.20">
    <property type="match status" value="1"/>
</dbReference>
<keyword evidence="5 8" id="KW-0687">Ribonucleoprotein</keyword>
<dbReference type="InterPro" id="IPR000851">
    <property type="entry name" value="Ribosomal_uS5"/>
</dbReference>
<dbReference type="GO" id="GO:0006412">
    <property type="term" value="P:translation"/>
    <property type="evidence" value="ECO:0007669"/>
    <property type="project" value="InterPro"/>
</dbReference>
<dbReference type="InterPro" id="IPR005324">
    <property type="entry name" value="Ribosomal_uS5_C"/>
</dbReference>
<evidence type="ECO:0000256" key="2">
    <source>
        <dbReference type="ARBA" id="ARBA00008945"/>
    </source>
</evidence>
<keyword evidence="4" id="KW-0496">Mitochondrion</keyword>
<evidence type="ECO:0000256" key="8">
    <source>
        <dbReference type="PROSITE-ProRule" id="PRU00268"/>
    </source>
</evidence>
<evidence type="ECO:0000259" key="10">
    <source>
        <dbReference type="PROSITE" id="PS50881"/>
    </source>
</evidence>
<dbReference type="GO" id="GO:0003735">
    <property type="term" value="F:structural constituent of ribosome"/>
    <property type="evidence" value="ECO:0007669"/>
    <property type="project" value="UniProtKB-UniRule"/>
</dbReference>
<evidence type="ECO:0000256" key="9">
    <source>
        <dbReference type="RuleBase" id="RU003823"/>
    </source>
</evidence>
<evidence type="ECO:0000313" key="11">
    <source>
        <dbReference type="EMBL" id="SPO05720.1"/>
    </source>
</evidence>
<evidence type="ECO:0000313" key="12">
    <source>
        <dbReference type="Proteomes" id="UP001187682"/>
    </source>
</evidence>
<dbReference type="Proteomes" id="UP001187682">
    <property type="component" value="Unassembled WGS sequence"/>
</dbReference>
<proteinExistence type="inferred from homology"/>
<evidence type="ECO:0000256" key="6">
    <source>
        <dbReference type="ARBA" id="ARBA00037226"/>
    </source>
</evidence>
<dbReference type="PANTHER" id="PTHR48277">
    <property type="entry name" value="MITOCHONDRIAL RIBOSOMAL PROTEIN S5"/>
    <property type="match status" value="1"/>
</dbReference>
<comment type="function">
    <text evidence="6">Component of the mitochondrial ribosome (mitoribosome), a dedicated translation machinery responsible for the synthesis of mitochondrial genome-encoded proteins, including at least some of the essential transmembrane subunits of the mitochondrial respiratory chain. The mitoribosomes are attached to the mitochondrial inner membrane and translation products are cotranslationally integrated into the membrane.</text>
</comment>
<reference evidence="11" key="1">
    <citation type="submission" date="2018-03" db="EMBL/GenBank/DDBJ databases">
        <authorList>
            <person name="Guldener U."/>
        </authorList>
    </citation>
    <scope>NUCLEOTIDE SEQUENCE</scope>
</reference>
<comment type="caution">
    <text evidence="11">The sequence shown here is derived from an EMBL/GenBank/DDBJ whole genome shotgun (WGS) entry which is preliminary data.</text>
</comment>
<sequence>MSTVRPSQAILARCLTRPSASAIPTIPLSATCHHFHSSAPRPARRPRFKSVKAEKLGLTTPAKVDEYARSKFPDYDATQLEALKQVYEYTPEQIEAVKLGEAAVDPRDMTLQGRVRDDKARIPYLEDFSEVKPIVDLKPERKLEAHDYKWLSEEAFIEKLFEKMMERSTEKMEGAALTAFKRSMERTKAAQGTDIDLTMQEVEDMETWPELREKFLLSQEEEELSASKMEKKDNAAVEEATISSEEAKQMLNEVVADFTRNMAVKSAEDAGPGSEIFAEDERLNVSTSGSAPPLGKVPGVEGLYKHAADVEDEGLDDEGLYQHLKKVTGMSVRDILSLFTKTLVVRFVTNQTRLGKVRSASVMMIAGNGNGRLGIGTAKSSDYSTAIFAARMLAIRNLKPIRRYENRTIYGTVREKVSGTVVELRSRPPGFGLRVPSRLFEMCRAAGIHDISGTIPRSRNPMNTVKATFQALTNQPDPEEIAKGRGKKLVDVRKVYYGGAVY</sequence>
<name>A0AAE8N3P9_9PEZI</name>
<dbReference type="FunFam" id="3.30.230.10:FF:000041">
    <property type="entry name" value="37S ribosomal protein S5"/>
    <property type="match status" value="1"/>
</dbReference>
<dbReference type="EMBL" id="ONZQ02000013">
    <property type="protein sequence ID" value="SPO05720.1"/>
    <property type="molecule type" value="Genomic_DNA"/>
</dbReference>
<dbReference type="PANTHER" id="PTHR48277:SF1">
    <property type="entry name" value="MITOCHONDRIAL RIBOSOMAL PROTEIN S5"/>
    <property type="match status" value="1"/>
</dbReference>
<dbReference type="Gene3D" id="3.30.230.10">
    <property type="match status" value="1"/>
</dbReference>
<dbReference type="GO" id="GO:0003723">
    <property type="term" value="F:RNA binding"/>
    <property type="evidence" value="ECO:0007669"/>
    <property type="project" value="InterPro"/>
</dbReference>
<dbReference type="AlphaFoldDB" id="A0AAE8N3P9"/>
<dbReference type="InterPro" id="IPR013810">
    <property type="entry name" value="Ribosomal_uS5_N"/>
</dbReference>
<evidence type="ECO:0000256" key="1">
    <source>
        <dbReference type="ARBA" id="ARBA00004173"/>
    </source>
</evidence>
<dbReference type="PROSITE" id="PS50881">
    <property type="entry name" value="S5_DSRBD"/>
    <property type="match status" value="1"/>
</dbReference>
<dbReference type="FunFam" id="3.30.160.20:FF:000022">
    <property type="entry name" value="28S ribosomal protein S5, mitochondrial"/>
    <property type="match status" value="1"/>
</dbReference>
<keyword evidence="3 8" id="KW-0689">Ribosomal protein</keyword>
<dbReference type="GO" id="GO:0005763">
    <property type="term" value="C:mitochondrial small ribosomal subunit"/>
    <property type="evidence" value="ECO:0007669"/>
    <property type="project" value="UniProtKB-ARBA"/>
</dbReference>
<comment type="similarity">
    <text evidence="2 9">Belongs to the universal ribosomal protein uS5 family.</text>
</comment>
<dbReference type="SUPFAM" id="SSF54768">
    <property type="entry name" value="dsRNA-binding domain-like"/>
    <property type="match status" value="1"/>
</dbReference>
<protein>
    <recommendedName>
        <fullName evidence="7">Small ribosomal subunit protein uS5m</fullName>
    </recommendedName>
</protein>
<organism evidence="11 12">
    <name type="scientific">Cephalotrichum gorgonifer</name>
    <dbReference type="NCBI Taxonomy" id="2041049"/>
    <lineage>
        <taxon>Eukaryota</taxon>
        <taxon>Fungi</taxon>
        <taxon>Dikarya</taxon>
        <taxon>Ascomycota</taxon>
        <taxon>Pezizomycotina</taxon>
        <taxon>Sordariomycetes</taxon>
        <taxon>Hypocreomycetidae</taxon>
        <taxon>Microascales</taxon>
        <taxon>Microascaceae</taxon>
        <taxon>Cephalotrichum</taxon>
    </lineage>
</organism>
<dbReference type="InterPro" id="IPR020568">
    <property type="entry name" value="Ribosomal_Su5_D2-typ_SF"/>
</dbReference>
<evidence type="ECO:0000256" key="5">
    <source>
        <dbReference type="ARBA" id="ARBA00023274"/>
    </source>
</evidence>
<evidence type="ECO:0000256" key="7">
    <source>
        <dbReference type="ARBA" id="ARBA00039335"/>
    </source>
</evidence>
<dbReference type="Pfam" id="PF03719">
    <property type="entry name" value="Ribosomal_S5_C"/>
    <property type="match status" value="1"/>
</dbReference>
<keyword evidence="12" id="KW-1185">Reference proteome</keyword>
<comment type="subcellular location">
    <subcellularLocation>
        <location evidence="1">Mitochondrion</location>
    </subcellularLocation>
</comment>
<evidence type="ECO:0000256" key="4">
    <source>
        <dbReference type="ARBA" id="ARBA00023128"/>
    </source>
</evidence>
<feature type="domain" description="S5 DRBM" evidence="10">
    <location>
        <begin position="338"/>
        <end position="401"/>
    </location>
</feature>
<dbReference type="Pfam" id="PF00333">
    <property type="entry name" value="Ribosomal_S5"/>
    <property type="match status" value="1"/>
</dbReference>
<dbReference type="InterPro" id="IPR014721">
    <property type="entry name" value="Ribsml_uS5_D2-typ_fold_subgr"/>
</dbReference>
<dbReference type="SUPFAM" id="SSF54211">
    <property type="entry name" value="Ribosomal protein S5 domain 2-like"/>
    <property type="match status" value="1"/>
</dbReference>
<evidence type="ECO:0000256" key="3">
    <source>
        <dbReference type="ARBA" id="ARBA00022980"/>
    </source>
</evidence>
<gene>
    <name evidence="11" type="ORF">DNG_08407</name>
</gene>
<accession>A0AAE8N3P9</accession>